<dbReference type="OrthoDB" id="3064516at2759"/>
<dbReference type="Gene3D" id="3.30.70.360">
    <property type="match status" value="1"/>
</dbReference>
<reference evidence="12 13" key="1">
    <citation type="journal article" date="2010" name="Science">
        <title>Genomic comparison of the ants Camponotus floridanus and Harpegnathos saltator.</title>
        <authorList>
            <person name="Bonasio R."/>
            <person name="Zhang G."/>
            <person name="Ye C."/>
            <person name="Mutti N.S."/>
            <person name="Fang X."/>
            <person name="Qin N."/>
            <person name="Donahue G."/>
            <person name="Yang P."/>
            <person name="Li Q."/>
            <person name="Li C."/>
            <person name="Zhang P."/>
            <person name="Huang Z."/>
            <person name="Berger S.L."/>
            <person name="Reinberg D."/>
            <person name="Wang J."/>
            <person name="Liebig J."/>
        </authorList>
    </citation>
    <scope>NUCLEOTIDE SEQUENCE [LARGE SCALE GENOMIC DNA]</scope>
    <source>
        <strain evidence="12 13">R22 G/1</strain>
    </source>
</reference>
<dbReference type="NCBIfam" id="TIGR01880">
    <property type="entry name" value="Ac-peptdase-euk"/>
    <property type="match status" value="1"/>
</dbReference>
<keyword evidence="5 10" id="KW-0479">Metal-binding</keyword>
<evidence type="ECO:0000256" key="2">
    <source>
        <dbReference type="ARBA" id="ARBA00006247"/>
    </source>
</evidence>
<keyword evidence="7 10" id="KW-0862">Zinc</keyword>
<dbReference type="Gene3D" id="3.40.630.10">
    <property type="entry name" value="Zn peptidases"/>
    <property type="match status" value="1"/>
</dbReference>
<dbReference type="PANTHER" id="PTHR45892">
    <property type="entry name" value="AMINOACYLASE-1"/>
    <property type="match status" value="1"/>
</dbReference>
<dbReference type="InterPro" id="IPR002933">
    <property type="entry name" value="Peptidase_M20"/>
</dbReference>
<protein>
    <recommendedName>
        <fullName evidence="3">N-acyl-aliphatic-L-amino acid amidohydrolase</fullName>
        <ecNumber evidence="3">3.5.1.14</ecNumber>
    </recommendedName>
    <alternativeName>
        <fullName evidence="8">N-acyl-L-amino-acid amidohydrolase</fullName>
    </alternativeName>
</protein>
<evidence type="ECO:0000256" key="7">
    <source>
        <dbReference type="ARBA" id="ARBA00022833"/>
    </source>
</evidence>
<dbReference type="SUPFAM" id="SSF53187">
    <property type="entry name" value="Zn-dependent exopeptidases"/>
    <property type="match status" value="1"/>
</dbReference>
<dbReference type="OMA" id="MDCVETI"/>
<keyword evidence="4" id="KW-0963">Cytoplasm</keyword>
<keyword evidence="13" id="KW-1185">Reference proteome</keyword>
<feature type="binding site" evidence="10">
    <location>
        <position position="176"/>
    </location>
    <ligand>
        <name>Zn(2+)</name>
        <dbReference type="ChEBI" id="CHEBI:29105"/>
        <label>1</label>
    </ligand>
</feature>
<dbReference type="EC" id="3.5.1.14" evidence="3"/>
<dbReference type="PhylomeDB" id="E2BIK0"/>
<dbReference type="Pfam" id="PF01546">
    <property type="entry name" value="Peptidase_M20"/>
    <property type="match status" value="1"/>
</dbReference>
<dbReference type="FunFam" id="3.40.630.10:FF:000019">
    <property type="entry name" value="Aminoacylase 1"/>
    <property type="match status" value="1"/>
</dbReference>
<accession>E2BIK0</accession>
<dbReference type="PANTHER" id="PTHR45892:SF1">
    <property type="entry name" value="AMINOACYLASE-1"/>
    <property type="match status" value="1"/>
</dbReference>
<dbReference type="InterPro" id="IPR011650">
    <property type="entry name" value="Peptidase_M20_dimer"/>
</dbReference>
<feature type="active site" evidence="9">
    <location>
        <position position="83"/>
    </location>
</feature>
<comment type="subcellular location">
    <subcellularLocation>
        <location evidence="1">Cytoplasm</location>
    </subcellularLocation>
</comment>
<dbReference type="AlphaFoldDB" id="E2BIK0"/>
<dbReference type="STRING" id="610380.E2BIK0"/>
<evidence type="ECO:0000313" key="12">
    <source>
        <dbReference type="EMBL" id="EFN84447.1"/>
    </source>
</evidence>
<dbReference type="PROSITE" id="PS00759">
    <property type="entry name" value="ARGE_DAPE_CPG2_2"/>
    <property type="match status" value="1"/>
</dbReference>
<evidence type="ECO:0000256" key="10">
    <source>
        <dbReference type="PIRSR" id="PIRSR036696-2"/>
    </source>
</evidence>
<dbReference type="GO" id="GO:0006520">
    <property type="term" value="P:amino acid metabolic process"/>
    <property type="evidence" value="ECO:0007669"/>
    <property type="project" value="InterPro"/>
</dbReference>
<feature type="binding site" evidence="10">
    <location>
        <position position="81"/>
    </location>
    <ligand>
        <name>Zn(2+)</name>
        <dbReference type="ChEBI" id="CHEBI:29105"/>
        <label>1</label>
    </ligand>
</feature>
<dbReference type="GO" id="GO:0046872">
    <property type="term" value="F:metal ion binding"/>
    <property type="evidence" value="ECO:0007669"/>
    <property type="project" value="UniProtKB-KW"/>
</dbReference>
<evidence type="ECO:0000256" key="1">
    <source>
        <dbReference type="ARBA" id="ARBA00004496"/>
    </source>
</evidence>
<dbReference type="FunCoup" id="E2BIK0">
    <property type="interactions" value="224"/>
</dbReference>
<dbReference type="Pfam" id="PF07687">
    <property type="entry name" value="M20_dimer"/>
    <property type="match status" value="1"/>
</dbReference>
<dbReference type="EMBL" id="GL448516">
    <property type="protein sequence ID" value="EFN84447.1"/>
    <property type="molecule type" value="Genomic_DNA"/>
</dbReference>
<dbReference type="CDD" id="cd05646">
    <property type="entry name" value="M20_AcylaseI_like"/>
    <property type="match status" value="1"/>
</dbReference>
<comment type="cofactor">
    <cofactor evidence="10">
        <name>Zn(2+)</name>
        <dbReference type="ChEBI" id="CHEBI:29105"/>
    </cofactor>
    <text evidence="10">Binds 2 Zn(2+) ions per subunit.</text>
</comment>
<feature type="active site" description="Proton acceptor" evidence="9">
    <location>
        <position position="148"/>
    </location>
</feature>
<comment type="similarity">
    <text evidence="2">Belongs to the peptidase M20A family.</text>
</comment>
<dbReference type="SUPFAM" id="SSF55031">
    <property type="entry name" value="Bacterial exopeptidase dimerisation domain"/>
    <property type="match status" value="1"/>
</dbReference>
<gene>
    <name evidence="12" type="ORF">EAI_13137</name>
</gene>
<dbReference type="Proteomes" id="UP000008237">
    <property type="component" value="Unassembled WGS sequence"/>
</dbReference>
<evidence type="ECO:0000256" key="3">
    <source>
        <dbReference type="ARBA" id="ARBA00011913"/>
    </source>
</evidence>
<dbReference type="InterPro" id="IPR010159">
    <property type="entry name" value="N-acyl_aa_amidohydrolase"/>
</dbReference>
<keyword evidence="6" id="KW-0378">Hydrolase</keyword>
<dbReference type="InParanoid" id="E2BIK0"/>
<name>E2BIK0_HARSA</name>
<feature type="binding site" evidence="10">
    <location>
        <position position="114"/>
    </location>
    <ligand>
        <name>Zn(2+)</name>
        <dbReference type="ChEBI" id="CHEBI:29105"/>
        <label>2</label>
    </ligand>
</feature>
<evidence type="ECO:0000259" key="11">
    <source>
        <dbReference type="Pfam" id="PF07687"/>
    </source>
</evidence>
<sequence length="402" mass="45413">MSTPSNSQLDATAVDNFREYLRIPSVQPNINYDDCVSFLQKQAKSLDLPIKIYQVYPKRPIVVLTWAGTEPTKPSILLNSHMDVVPVFEEYWSYPPFDAHMDEKGNIYARGSQDMKCVGIQYLEAIRRLKLNGQRLSRTIHISFVPDEEIGGVLGMKDFVHTADFKSLNVGFALDEGVSCPQDQFYMFNGERSIWHLVIHCVGNTGHGSIMMENTAAEKLTNIINRLMELRATEKAKLADSKKYKLGDVTSVNLTKLNGGVQTNVIPREFTAVFDIRVADTVDHEEFEATIKRWCEEAGPDVTYSFEEKNPKVKSTKLDESNPFWIAFKKSCDEQGIELEIGIFPGGTDCRYVRSVGIPALGFSPMNKTKILIHDHDEYLNKDIFLKGIEIYTKLIPAVANV</sequence>
<dbReference type="InterPro" id="IPR052083">
    <property type="entry name" value="Aminoacylase-1_M20A"/>
</dbReference>
<dbReference type="PROSITE" id="PS00758">
    <property type="entry name" value="ARGE_DAPE_CPG2_1"/>
    <property type="match status" value="1"/>
</dbReference>
<dbReference type="GO" id="GO:0004046">
    <property type="term" value="F:aminoacylase activity"/>
    <property type="evidence" value="ECO:0007669"/>
    <property type="project" value="UniProtKB-EC"/>
</dbReference>
<dbReference type="InterPro" id="IPR036264">
    <property type="entry name" value="Bact_exopeptidase_dim_dom"/>
</dbReference>
<feature type="domain" description="Peptidase M20 dimerisation" evidence="11">
    <location>
        <begin position="189"/>
        <end position="301"/>
    </location>
</feature>
<feature type="binding site" evidence="10">
    <location>
        <position position="149"/>
    </location>
    <ligand>
        <name>Zn(2+)</name>
        <dbReference type="ChEBI" id="CHEBI:29105"/>
        <label>2</label>
    </ligand>
</feature>
<proteinExistence type="inferred from homology"/>
<dbReference type="MEROPS" id="M20.973"/>
<dbReference type="GO" id="GO:0005737">
    <property type="term" value="C:cytoplasm"/>
    <property type="evidence" value="ECO:0007669"/>
    <property type="project" value="UniProtKB-SubCell"/>
</dbReference>
<evidence type="ECO:0000256" key="9">
    <source>
        <dbReference type="PIRSR" id="PIRSR036696-1"/>
    </source>
</evidence>
<dbReference type="KEGG" id="hst:105183202"/>
<organism evidence="13">
    <name type="scientific">Harpegnathos saltator</name>
    <name type="common">Jerdon's jumping ant</name>
    <dbReference type="NCBI Taxonomy" id="610380"/>
    <lineage>
        <taxon>Eukaryota</taxon>
        <taxon>Metazoa</taxon>
        <taxon>Ecdysozoa</taxon>
        <taxon>Arthropoda</taxon>
        <taxon>Hexapoda</taxon>
        <taxon>Insecta</taxon>
        <taxon>Pterygota</taxon>
        <taxon>Neoptera</taxon>
        <taxon>Endopterygota</taxon>
        <taxon>Hymenoptera</taxon>
        <taxon>Apocrita</taxon>
        <taxon>Aculeata</taxon>
        <taxon>Formicoidea</taxon>
        <taxon>Formicidae</taxon>
        <taxon>Ponerinae</taxon>
        <taxon>Ponerini</taxon>
        <taxon>Harpegnathos</taxon>
    </lineage>
</organism>
<evidence type="ECO:0000256" key="5">
    <source>
        <dbReference type="ARBA" id="ARBA00022723"/>
    </source>
</evidence>
<evidence type="ECO:0000313" key="13">
    <source>
        <dbReference type="Proteomes" id="UP000008237"/>
    </source>
</evidence>
<evidence type="ECO:0000256" key="6">
    <source>
        <dbReference type="ARBA" id="ARBA00022801"/>
    </source>
</evidence>
<feature type="binding site" evidence="10">
    <location>
        <position position="114"/>
    </location>
    <ligand>
        <name>Zn(2+)</name>
        <dbReference type="ChEBI" id="CHEBI:29105"/>
        <label>1</label>
    </ligand>
</feature>
<dbReference type="PIRSF" id="PIRSF036696">
    <property type="entry name" value="ACY-1"/>
    <property type="match status" value="1"/>
</dbReference>
<dbReference type="FunFam" id="3.30.70.360:FF:000005">
    <property type="entry name" value="Putative Aminoacylase-1"/>
    <property type="match status" value="1"/>
</dbReference>
<evidence type="ECO:0000256" key="4">
    <source>
        <dbReference type="ARBA" id="ARBA00022490"/>
    </source>
</evidence>
<feature type="binding site" evidence="10">
    <location>
        <position position="374"/>
    </location>
    <ligand>
        <name>Zn(2+)</name>
        <dbReference type="ChEBI" id="CHEBI:29105"/>
        <label>2</label>
    </ligand>
</feature>
<dbReference type="InterPro" id="IPR001261">
    <property type="entry name" value="ArgE/DapE_CS"/>
</dbReference>
<dbReference type="FunFam" id="1.10.150.900:FF:000001">
    <property type="entry name" value="Aminoacylase-1, putative"/>
    <property type="match status" value="1"/>
</dbReference>
<dbReference type="Gene3D" id="1.10.150.900">
    <property type="match status" value="1"/>
</dbReference>
<evidence type="ECO:0000256" key="8">
    <source>
        <dbReference type="ARBA" id="ARBA00029656"/>
    </source>
</evidence>